<evidence type="ECO:0000256" key="1">
    <source>
        <dbReference type="SAM" id="Coils"/>
    </source>
</evidence>
<sequence length="479" mass="51591">MSHSTRPPLPADPQPTHRERPHSIVQALELEHALDNESLPPDSPLHDRPASLDPHIIASIVTQLRMSLAEVTRERDALARLVSEANTREVELKESLQLTTDKCTHLQSELEEVKLKMKEDEESITMLRGKVEESRRGVMRLQNENRRMSGISNMTIDLSRAAAPSFGTPSSAKRASFTPLMTGSGTNGHRRISSVSDSGLLLRDLQLTEHSLGSVSPNPQILTFAESENATPSAQSRRFSGFFGQPSPPKLPQSSRDSLEADIELLRVELKAIKVELEESRSELTESNEAREASETCVRALRDFIAQNGVGIRGDESSGATPLPPSSTQGDEAAAKRSAPVAGGWGFKLWKVDAATDTQPGPASPASTTSRISHVSTPPTVTQFSKKFGGFFASRGSISSTSPPPAHPMPPLQALESMSNESDISSVDDSAVEPISPVSELPQSAVMVRHAPSSMGGSMDGLQHVVGMGVEDTRKNLSP</sequence>
<feature type="compositionally biased region" description="Polar residues" evidence="2">
    <location>
        <begin position="167"/>
        <end position="184"/>
    </location>
</feature>
<dbReference type="Proteomes" id="UP000027265">
    <property type="component" value="Unassembled WGS sequence"/>
</dbReference>
<feature type="region of interest" description="Disordered" evidence="2">
    <location>
        <begin position="311"/>
        <end position="338"/>
    </location>
</feature>
<dbReference type="OrthoDB" id="2505754at2759"/>
<reference evidence="4" key="1">
    <citation type="journal article" date="2014" name="Proc. Natl. Acad. Sci. U.S.A.">
        <title>Extensive sampling of basidiomycete genomes demonstrates inadequacy of the white-rot/brown-rot paradigm for wood decay fungi.</title>
        <authorList>
            <person name="Riley R."/>
            <person name="Salamov A.A."/>
            <person name="Brown D.W."/>
            <person name="Nagy L.G."/>
            <person name="Floudas D."/>
            <person name="Held B.W."/>
            <person name="Levasseur A."/>
            <person name="Lombard V."/>
            <person name="Morin E."/>
            <person name="Otillar R."/>
            <person name="Lindquist E.A."/>
            <person name="Sun H."/>
            <person name="LaButti K.M."/>
            <person name="Schmutz J."/>
            <person name="Jabbour D."/>
            <person name="Luo H."/>
            <person name="Baker S.E."/>
            <person name="Pisabarro A.G."/>
            <person name="Walton J.D."/>
            <person name="Blanchette R.A."/>
            <person name="Henrissat B."/>
            <person name="Martin F."/>
            <person name="Cullen D."/>
            <person name="Hibbett D.S."/>
            <person name="Grigoriev I.V."/>
        </authorList>
    </citation>
    <scope>NUCLEOTIDE SEQUENCE [LARGE SCALE GENOMIC DNA]</scope>
    <source>
        <strain evidence="4">MUCL 33604</strain>
    </source>
</reference>
<evidence type="ECO:0000313" key="4">
    <source>
        <dbReference type="Proteomes" id="UP000027265"/>
    </source>
</evidence>
<feature type="compositionally biased region" description="Polar residues" evidence="2">
    <location>
        <begin position="228"/>
        <end position="238"/>
    </location>
</feature>
<gene>
    <name evidence="3" type="ORF">JAAARDRAFT_123069</name>
</gene>
<dbReference type="STRING" id="933084.A0A067QG81"/>
<dbReference type="EMBL" id="KL197712">
    <property type="protein sequence ID" value="KDQ61626.1"/>
    <property type="molecule type" value="Genomic_DNA"/>
</dbReference>
<evidence type="ECO:0000256" key="2">
    <source>
        <dbReference type="SAM" id="MobiDB-lite"/>
    </source>
</evidence>
<organism evidence="3 4">
    <name type="scientific">Jaapia argillacea MUCL 33604</name>
    <dbReference type="NCBI Taxonomy" id="933084"/>
    <lineage>
        <taxon>Eukaryota</taxon>
        <taxon>Fungi</taxon>
        <taxon>Dikarya</taxon>
        <taxon>Basidiomycota</taxon>
        <taxon>Agaricomycotina</taxon>
        <taxon>Agaricomycetes</taxon>
        <taxon>Agaricomycetidae</taxon>
        <taxon>Jaapiales</taxon>
        <taxon>Jaapiaceae</taxon>
        <taxon>Jaapia</taxon>
    </lineage>
</organism>
<name>A0A067QG81_9AGAM</name>
<feature type="region of interest" description="Disordered" evidence="2">
    <location>
        <begin position="1"/>
        <end position="22"/>
    </location>
</feature>
<dbReference type="AlphaFoldDB" id="A0A067QG81"/>
<feature type="region of interest" description="Disordered" evidence="2">
    <location>
        <begin position="165"/>
        <end position="191"/>
    </location>
</feature>
<accession>A0A067QG81</accession>
<keyword evidence="1" id="KW-0175">Coiled coil</keyword>
<feature type="region of interest" description="Disordered" evidence="2">
    <location>
        <begin position="418"/>
        <end position="438"/>
    </location>
</feature>
<feature type="compositionally biased region" description="Polar residues" evidence="2">
    <location>
        <begin position="418"/>
        <end position="428"/>
    </location>
</feature>
<feature type="coiled-coil region" evidence="1">
    <location>
        <begin position="68"/>
        <end position="130"/>
    </location>
</feature>
<dbReference type="InParanoid" id="A0A067QG81"/>
<feature type="region of interest" description="Disordered" evidence="2">
    <location>
        <begin position="228"/>
        <end position="257"/>
    </location>
</feature>
<evidence type="ECO:0000313" key="3">
    <source>
        <dbReference type="EMBL" id="KDQ61626.1"/>
    </source>
</evidence>
<dbReference type="HOGENOM" id="CLU_031061_0_0_1"/>
<feature type="region of interest" description="Disordered" evidence="2">
    <location>
        <begin position="356"/>
        <end position="380"/>
    </location>
</feature>
<keyword evidence="4" id="KW-1185">Reference proteome</keyword>
<protein>
    <submittedName>
        <fullName evidence="3">Uncharacterized protein</fullName>
    </submittedName>
</protein>
<proteinExistence type="predicted"/>